<dbReference type="EMBL" id="BARS01010641">
    <property type="protein sequence ID" value="GAF95820.1"/>
    <property type="molecule type" value="Genomic_DNA"/>
</dbReference>
<dbReference type="AlphaFoldDB" id="X0V591"/>
<evidence type="ECO:0000313" key="1">
    <source>
        <dbReference type="EMBL" id="GAF95820.1"/>
    </source>
</evidence>
<sequence length="167" mass="17976">MDNLGRLVAVGLVVAGGLCAHAEVTLDNQYLRWTINDDGTTAELVIKSSGENIAADGARPLAMLHDARGWHGARSVEANGEQWTVTFAGVDLPVKLNARAETDHLWIGPVGKMPPGTDQLVFAQVCLKVPRQSVGHYWPVGRVGDTYVLLAPLTPQTRTSYSYGRDG</sequence>
<accession>X0V591</accession>
<gene>
    <name evidence="1" type="ORF">S01H1_19652</name>
</gene>
<protein>
    <submittedName>
        <fullName evidence="1">Uncharacterized protein</fullName>
    </submittedName>
</protein>
<name>X0V591_9ZZZZ</name>
<reference evidence="1" key="1">
    <citation type="journal article" date="2014" name="Front. Microbiol.">
        <title>High frequency of phylogenetically diverse reductive dehalogenase-homologous genes in deep subseafloor sedimentary metagenomes.</title>
        <authorList>
            <person name="Kawai M."/>
            <person name="Futagami T."/>
            <person name="Toyoda A."/>
            <person name="Takaki Y."/>
            <person name="Nishi S."/>
            <person name="Hori S."/>
            <person name="Arai W."/>
            <person name="Tsubouchi T."/>
            <person name="Morono Y."/>
            <person name="Uchiyama I."/>
            <person name="Ito T."/>
            <person name="Fujiyama A."/>
            <person name="Inagaki F."/>
            <person name="Takami H."/>
        </authorList>
    </citation>
    <scope>NUCLEOTIDE SEQUENCE</scope>
    <source>
        <strain evidence="1">Expedition CK06-06</strain>
    </source>
</reference>
<feature type="non-terminal residue" evidence="1">
    <location>
        <position position="167"/>
    </location>
</feature>
<organism evidence="1">
    <name type="scientific">marine sediment metagenome</name>
    <dbReference type="NCBI Taxonomy" id="412755"/>
    <lineage>
        <taxon>unclassified sequences</taxon>
        <taxon>metagenomes</taxon>
        <taxon>ecological metagenomes</taxon>
    </lineage>
</organism>
<proteinExistence type="predicted"/>
<comment type="caution">
    <text evidence="1">The sequence shown here is derived from an EMBL/GenBank/DDBJ whole genome shotgun (WGS) entry which is preliminary data.</text>
</comment>